<dbReference type="SUPFAM" id="SSF49464">
    <property type="entry name" value="Carboxypeptidase regulatory domain-like"/>
    <property type="match status" value="2"/>
</dbReference>
<dbReference type="RefSeq" id="WP_078697420.1">
    <property type="nucleotide sequence ID" value="NZ_FUYH01000024.1"/>
</dbReference>
<dbReference type="AlphaFoldDB" id="A0A1T4Y5V2"/>
<keyword evidence="2" id="KW-1185">Reference proteome</keyword>
<protein>
    <submittedName>
        <fullName evidence="1">Carboxypeptidase regulatory-like domain-containing protein</fullName>
    </submittedName>
</protein>
<dbReference type="Proteomes" id="UP000190105">
    <property type="component" value="Unassembled WGS sequence"/>
</dbReference>
<name>A0A1T4Y5V2_9CLOT</name>
<dbReference type="SUPFAM" id="SSF49478">
    <property type="entry name" value="Cna protein B-type domain"/>
    <property type="match status" value="1"/>
</dbReference>
<keyword evidence="1" id="KW-0645">Protease</keyword>
<dbReference type="OrthoDB" id="176752at2"/>
<keyword evidence="1" id="KW-0378">Hydrolase</keyword>
<organism evidence="1 2">
    <name type="scientific">Caloramator quimbayensis</name>
    <dbReference type="NCBI Taxonomy" id="1147123"/>
    <lineage>
        <taxon>Bacteria</taxon>
        <taxon>Bacillati</taxon>
        <taxon>Bacillota</taxon>
        <taxon>Clostridia</taxon>
        <taxon>Eubacteriales</taxon>
        <taxon>Clostridiaceae</taxon>
        <taxon>Caloramator</taxon>
    </lineage>
</organism>
<dbReference type="InterPro" id="IPR008969">
    <property type="entry name" value="CarboxyPept-like_regulatory"/>
</dbReference>
<dbReference type="STRING" id="1147123.SAMN05443428_12419"/>
<dbReference type="EMBL" id="FUYH01000024">
    <property type="protein sequence ID" value="SKA97214.1"/>
    <property type="molecule type" value="Genomic_DNA"/>
</dbReference>
<evidence type="ECO:0000313" key="1">
    <source>
        <dbReference type="EMBL" id="SKA97214.1"/>
    </source>
</evidence>
<proteinExistence type="predicted"/>
<dbReference type="Gene3D" id="2.60.40.1120">
    <property type="entry name" value="Carboxypeptidase-like, regulatory domain"/>
    <property type="match status" value="2"/>
</dbReference>
<accession>A0A1T4Y5V2</accession>
<reference evidence="2" key="1">
    <citation type="submission" date="2017-02" db="EMBL/GenBank/DDBJ databases">
        <authorList>
            <person name="Varghese N."/>
            <person name="Submissions S."/>
        </authorList>
    </citation>
    <scope>NUCLEOTIDE SEQUENCE [LARGE SCALE GENOMIC DNA]</scope>
    <source>
        <strain evidence="2">USBA 833</strain>
    </source>
</reference>
<dbReference type="InterPro" id="IPR013783">
    <property type="entry name" value="Ig-like_fold"/>
</dbReference>
<evidence type="ECO:0000313" key="2">
    <source>
        <dbReference type="Proteomes" id="UP000190105"/>
    </source>
</evidence>
<gene>
    <name evidence="1" type="ORF">SAMN05443428_12419</name>
</gene>
<dbReference type="Gene3D" id="2.60.40.10">
    <property type="entry name" value="Immunoglobulins"/>
    <property type="match status" value="1"/>
</dbReference>
<dbReference type="GO" id="GO:0004180">
    <property type="term" value="F:carboxypeptidase activity"/>
    <property type="evidence" value="ECO:0007669"/>
    <property type="project" value="UniProtKB-KW"/>
</dbReference>
<sequence length="269" mass="30738">MSKKTAKSQNKKVSCKENEIKIDLCLEEDEIPERILIKGKVADENLKPIKGAIIKVTDENFNPLNHTKTNCHGEFSLYISEEKIIINAEHKGFYIFTSRVYLKDEKELQNILIKLSKIKQVQNILKGKYIYNFKPIKQIEVELENTKDKNIKYTATTNDKGVFLFSNIPIGKYILSLFSNEYCTKKIRICINNCTKFYNIGIICAKRKMKFGTVNGVITDNSGNPIDNALVVLFDAKKNVPLYATYTNEKGVYLIGGLLPGKYYIIAQK</sequence>
<dbReference type="Pfam" id="PF13620">
    <property type="entry name" value="CarboxypepD_reg"/>
    <property type="match status" value="1"/>
</dbReference>
<keyword evidence="1" id="KW-0121">Carboxypeptidase</keyword>